<comment type="caution">
    <text evidence="2">The sequence shown here is derived from an EMBL/GenBank/DDBJ whole genome shotgun (WGS) entry which is preliminary data.</text>
</comment>
<evidence type="ECO:0000313" key="2">
    <source>
        <dbReference type="EMBL" id="KAG5290897.1"/>
    </source>
</evidence>
<dbReference type="Proteomes" id="UP000670092">
    <property type="component" value="Unassembled WGS sequence"/>
</dbReference>
<reference evidence="2 3" key="1">
    <citation type="submission" date="2021-01" db="EMBL/GenBank/DDBJ databases">
        <title>Chromosome-level genome assembly of a human fungal pathogen reveals clustering of transcriptionally co-regulated genes.</title>
        <authorList>
            <person name="Voorhies M."/>
            <person name="Cohen S."/>
            <person name="Shea T.P."/>
            <person name="Petrus S."/>
            <person name="Munoz J.F."/>
            <person name="Poplawski S."/>
            <person name="Goldman W.E."/>
            <person name="Michael T."/>
            <person name="Cuomo C.A."/>
            <person name="Sil A."/>
            <person name="Beyhan S."/>
        </authorList>
    </citation>
    <scope>NUCLEOTIDE SEQUENCE [LARGE SCALE GENOMIC DNA]</scope>
    <source>
        <strain evidence="2 3">G184AR</strain>
    </source>
</reference>
<dbReference type="EMBL" id="JAEVHI010000005">
    <property type="protein sequence ID" value="KAG5290897.1"/>
    <property type="molecule type" value="Genomic_DNA"/>
</dbReference>
<proteinExistence type="predicted"/>
<feature type="region of interest" description="Disordered" evidence="1">
    <location>
        <begin position="1"/>
        <end position="39"/>
    </location>
</feature>
<dbReference type="VEuPathDB" id="FungiDB:I7I52_08051"/>
<gene>
    <name evidence="2" type="ORF">I7I52_08051</name>
</gene>
<feature type="compositionally biased region" description="Basic and acidic residues" evidence="1">
    <location>
        <begin position="9"/>
        <end position="23"/>
    </location>
</feature>
<dbReference type="AlphaFoldDB" id="A0A8H8CV26"/>
<accession>A0A8H8CV26</accession>
<evidence type="ECO:0000313" key="3">
    <source>
        <dbReference type="Proteomes" id="UP000670092"/>
    </source>
</evidence>
<protein>
    <submittedName>
        <fullName evidence="2">Uncharacterized protein</fullName>
    </submittedName>
</protein>
<organism evidence="2 3">
    <name type="scientific">Ajellomyces capsulatus</name>
    <name type="common">Darling's disease fungus</name>
    <name type="synonym">Histoplasma capsulatum</name>
    <dbReference type="NCBI Taxonomy" id="5037"/>
    <lineage>
        <taxon>Eukaryota</taxon>
        <taxon>Fungi</taxon>
        <taxon>Dikarya</taxon>
        <taxon>Ascomycota</taxon>
        <taxon>Pezizomycotina</taxon>
        <taxon>Eurotiomycetes</taxon>
        <taxon>Eurotiomycetidae</taxon>
        <taxon>Onygenales</taxon>
        <taxon>Ajellomycetaceae</taxon>
        <taxon>Histoplasma</taxon>
    </lineage>
</organism>
<sequence>MNFEDDGHDYEPVKQGDEPRARDVGQGAHQPTPVTTVSRRRMSWCTTPVPHRGVSRCRPYHY</sequence>
<name>A0A8H8CV26_AJECA</name>
<evidence type="ECO:0000256" key="1">
    <source>
        <dbReference type="SAM" id="MobiDB-lite"/>
    </source>
</evidence>